<dbReference type="PIRSF" id="PIRSF000332">
    <property type="entry name" value="FMO"/>
    <property type="match status" value="1"/>
</dbReference>
<keyword evidence="5 6" id="KW-0560">Oxidoreductase</keyword>
<evidence type="ECO:0000313" key="7">
    <source>
        <dbReference type="Proteomes" id="UP000515123"/>
    </source>
</evidence>
<dbReference type="AlphaFoldDB" id="A0A6P5ETG6"/>
<dbReference type="SUPFAM" id="SSF51905">
    <property type="entry name" value="FAD/NAD(P)-binding domain"/>
    <property type="match status" value="2"/>
</dbReference>
<dbReference type="InterPro" id="IPR050346">
    <property type="entry name" value="FMO-like"/>
</dbReference>
<evidence type="ECO:0000256" key="5">
    <source>
        <dbReference type="ARBA" id="ARBA00023002"/>
    </source>
</evidence>
<evidence type="ECO:0000256" key="3">
    <source>
        <dbReference type="ARBA" id="ARBA00022827"/>
    </source>
</evidence>
<keyword evidence="2 6" id="KW-0285">Flavoprotein</keyword>
<dbReference type="InterPro" id="IPR000960">
    <property type="entry name" value="Flavin_mOase"/>
</dbReference>
<dbReference type="Gene3D" id="3.50.50.60">
    <property type="entry name" value="FAD/NAD(P)-binding domain"/>
    <property type="match status" value="2"/>
</dbReference>
<keyword evidence="4" id="KW-0521">NADP</keyword>
<dbReference type="GeneID" id="109707620"/>
<protein>
    <recommendedName>
        <fullName evidence="6">Flavin-containing monooxygenase</fullName>
        <ecNumber evidence="6">1.-.-.-</ecNumber>
    </recommendedName>
</protein>
<keyword evidence="7" id="KW-1185">Reference proteome</keyword>
<evidence type="ECO:0000313" key="8">
    <source>
        <dbReference type="RefSeq" id="XP_020084618.1"/>
    </source>
</evidence>
<evidence type="ECO:0000256" key="4">
    <source>
        <dbReference type="ARBA" id="ARBA00022857"/>
    </source>
</evidence>
<evidence type="ECO:0000256" key="2">
    <source>
        <dbReference type="ARBA" id="ARBA00022630"/>
    </source>
</evidence>
<dbReference type="InterPro" id="IPR036188">
    <property type="entry name" value="FAD/NAD-bd_sf"/>
</dbReference>
<evidence type="ECO:0000256" key="1">
    <source>
        <dbReference type="ARBA" id="ARBA00009183"/>
    </source>
</evidence>
<dbReference type="InterPro" id="IPR020946">
    <property type="entry name" value="Flavin_mOase-like"/>
</dbReference>
<dbReference type="GO" id="GO:0050660">
    <property type="term" value="F:flavin adenine dinucleotide binding"/>
    <property type="evidence" value="ECO:0007669"/>
    <property type="project" value="InterPro"/>
</dbReference>
<keyword evidence="3 6" id="KW-0274">FAD</keyword>
<dbReference type="Pfam" id="PF00743">
    <property type="entry name" value="FMO-like"/>
    <property type="match status" value="1"/>
</dbReference>
<dbReference type="Proteomes" id="UP000515123">
    <property type="component" value="Linkage group 3"/>
</dbReference>
<sequence length="441" mass="49414">MRRSCKVAVIGAGVSGLVAARELLREGHEVVVFEKSGRVGGTWAYDPRSDSDPVGLDPARRVVHGSLYASLRTNLPRPLMGFSDYPLLGRSFGDARAFPGHEEMLALLEAFAGDAGVPAAVRARTEAARVAPRLRGGGGGAGAGEEEWVVEWRRREEEDGEVVEEGAEEFDAVVVCNGHHTEPRVPRIPGIERWPGKQIHSHNYRIPEPFRDQIVVIIGMGSSAQDISKEISHVAKEIHLASRSTDVIIGKLDGHDNIWQHSMVSCVHEDGVVDFDDGSSLCADVIFYCTGYKYHFPFLELDEINIDDSRVGPLYKHIFPPKLAPWLSFVGLPYKAIIFLMIELQCKWIARILSNKLALPSETDMMASVLEHYRRMEEAGMPKHHTHSLLSNQADYLNWLSCEVGMPPVEEWRFRMYDRAIMRIHSRDDKCRDNWDADPSI</sequence>
<keyword evidence="6" id="KW-0503">Monooxygenase</keyword>
<dbReference type="PRINTS" id="PR00370">
    <property type="entry name" value="FMOXYGENASE"/>
</dbReference>
<name>A0A6P5ETG6_ANACO</name>
<dbReference type="EC" id="1.-.-.-" evidence="6"/>
<comment type="similarity">
    <text evidence="1 6">Belongs to the FMO family.</text>
</comment>
<gene>
    <name evidence="8" type="primary">LOC109707620</name>
</gene>
<evidence type="ECO:0000256" key="6">
    <source>
        <dbReference type="RuleBase" id="RU361177"/>
    </source>
</evidence>
<dbReference type="OrthoDB" id="66881at2759"/>
<organism evidence="7 8">
    <name type="scientific">Ananas comosus</name>
    <name type="common">Pineapple</name>
    <name type="synonym">Ananas ananas</name>
    <dbReference type="NCBI Taxonomy" id="4615"/>
    <lineage>
        <taxon>Eukaryota</taxon>
        <taxon>Viridiplantae</taxon>
        <taxon>Streptophyta</taxon>
        <taxon>Embryophyta</taxon>
        <taxon>Tracheophyta</taxon>
        <taxon>Spermatophyta</taxon>
        <taxon>Magnoliopsida</taxon>
        <taxon>Liliopsida</taxon>
        <taxon>Poales</taxon>
        <taxon>Bromeliaceae</taxon>
        <taxon>Bromelioideae</taxon>
        <taxon>Ananas</taxon>
    </lineage>
</organism>
<reference evidence="8" key="2">
    <citation type="submission" date="2025-08" db="UniProtKB">
        <authorList>
            <consortium name="RefSeq"/>
        </authorList>
    </citation>
    <scope>IDENTIFICATION</scope>
    <source>
        <tissue evidence="8">Leaf</tissue>
    </source>
</reference>
<dbReference type="PANTHER" id="PTHR23023">
    <property type="entry name" value="DIMETHYLANILINE MONOOXYGENASE"/>
    <property type="match status" value="1"/>
</dbReference>
<dbReference type="GO" id="GO:0050661">
    <property type="term" value="F:NADP binding"/>
    <property type="evidence" value="ECO:0007669"/>
    <property type="project" value="InterPro"/>
</dbReference>
<accession>A0A6P5ETG6</accession>
<reference evidence="7" key="1">
    <citation type="journal article" date="2015" name="Nat. Genet.">
        <title>The pineapple genome and the evolution of CAM photosynthesis.</title>
        <authorList>
            <person name="Ming R."/>
            <person name="VanBuren R."/>
            <person name="Wai C.M."/>
            <person name="Tang H."/>
            <person name="Schatz M.C."/>
            <person name="Bowers J.E."/>
            <person name="Lyons E."/>
            <person name="Wang M.L."/>
            <person name="Chen J."/>
            <person name="Biggers E."/>
            <person name="Zhang J."/>
            <person name="Huang L."/>
            <person name="Zhang L."/>
            <person name="Miao W."/>
            <person name="Zhang J."/>
            <person name="Ye Z."/>
            <person name="Miao C."/>
            <person name="Lin Z."/>
            <person name="Wang H."/>
            <person name="Zhou H."/>
            <person name="Yim W.C."/>
            <person name="Priest H.D."/>
            <person name="Zheng C."/>
            <person name="Woodhouse M."/>
            <person name="Edger P.P."/>
            <person name="Guyot R."/>
            <person name="Guo H.B."/>
            <person name="Guo H."/>
            <person name="Zheng G."/>
            <person name="Singh R."/>
            <person name="Sharma A."/>
            <person name="Min X."/>
            <person name="Zheng Y."/>
            <person name="Lee H."/>
            <person name="Gurtowski J."/>
            <person name="Sedlazeck F.J."/>
            <person name="Harkess A."/>
            <person name="McKain M.R."/>
            <person name="Liao Z."/>
            <person name="Fang J."/>
            <person name="Liu J."/>
            <person name="Zhang X."/>
            <person name="Zhang Q."/>
            <person name="Hu W."/>
            <person name="Qin Y."/>
            <person name="Wang K."/>
            <person name="Chen L.Y."/>
            <person name="Shirley N."/>
            <person name="Lin Y.R."/>
            <person name="Liu L.Y."/>
            <person name="Hernandez A.G."/>
            <person name="Wright C.L."/>
            <person name="Bulone V."/>
            <person name="Tuskan G.A."/>
            <person name="Heath K."/>
            <person name="Zee F."/>
            <person name="Moore P.H."/>
            <person name="Sunkar R."/>
            <person name="Leebens-Mack J.H."/>
            <person name="Mockler T."/>
            <person name="Bennetzen J.L."/>
            <person name="Freeling M."/>
            <person name="Sankoff D."/>
            <person name="Paterson A.H."/>
            <person name="Zhu X."/>
            <person name="Yang X."/>
            <person name="Smith J.A."/>
            <person name="Cushman J.C."/>
            <person name="Paull R.E."/>
            <person name="Yu Q."/>
        </authorList>
    </citation>
    <scope>NUCLEOTIDE SEQUENCE [LARGE SCALE GENOMIC DNA]</scope>
    <source>
        <strain evidence="7">cv. F153</strain>
    </source>
</reference>
<dbReference type="GO" id="GO:0004499">
    <property type="term" value="F:N,N-dimethylaniline monooxygenase activity"/>
    <property type="evidence" value="ECO:0007669"/>
    <property type="project" value="InterPro"/>
</dbReference>
<comment type="cofactor">
    <cofactor evidence="6">
        <name>FAD</name>
        <dbReference type="ChEBI" id="CHEBI:57692"/>
    </cofactor>
</comment>
<proteinExistence type="inferred from homology"/>
<dbReference type="FunFam" id="3.50.50.60:FF:000099">
    <property type="entry name" value="Flavin-containing monooxygenase"/>
    <property type="match status" value="1"/>
</dbReference>
<dbReference type="RefSeq" id="XP_020084618.1">
    <property type="nucleotide sequence ID" value="XM_020229029.1"/>
</dbReference>